<accession>A0A1M5R0K4</accession>
<organism evidence="2 3">
    <name type="scientific">Clostridium grantii DSM 8605</name>
    <dbReference type="NCBI Taxonomy" id="1121316"/>
    <lineage>
        <taxon>Bacteria</taxon>
        <taxon>Bacillati</taxon>
        <taxon>Bacillota</taxon>
        <taxon>Clostridia</taxon>
        <taxon>Eubacteriales</taxon>
        <taxon>Clostridiaceae</taxon>
        <taxon>Clostridium</taxon>
    </lineage>
</organism>
<dbReference type="GO" id="GO:0003677">
    <property type="term" value="F:DNA binding"/>
    <property type="evidence" value="ECO:0007669"/>
    <property type="project" value="UniProtKB-KW"/>
</dbReference>
<evidence type="ECO:0000313" key="2">
    <source>
        <dbReference type="EMBL" id="SHH19977.1"/>
    </source>
</evidence>
<dbReference type="OrthoDB" id="2087925at2"/>
<dbReference type="EMBL" id="FQXM01000002">
    <property type="protein sequence ID" value="SHH19977.1"/>
    <property type="molecule type" value="Genomic_DNA"/>
</dbReference>
<dbReference type="PROSITE" id="PS50943">
    <property type="entry name" value="HTH_CROC1"/>
    <property type="match status" value="1"/>
</dbReference>
<keyword evidence="3" id="KW-1185">Reference proteome</keyword>
<dbReference type="CDD" id="cd00093">
    <property type="entry name" value="HTH_XRE"/>
    <property type="match status" value="1"/>
</dbReference>
<keyword evidence="2" id="KW-0238">DNA-binding</keyword>
<dbReference type="STRING" id="1121316.SAMN02745207_00415"/>
<dbReference type="AlphaFoldDB" id="A0A1M5R0K4"/>
<reference evidence="2 3" key="1">
    <citation type="submission" date="2016-11" db="EMBL/GenBank/DDBJ databases">
        <authorList>
            <person name="Jaros S."/>
            <person name="Januszkiewicz K."/>
            <person name="Wedrychowicz H."/>
        </authorList>
    </citation>
    <scope>NUCLEOTIDE SEQUENCE [LARGE SCALE GENOMIC DNA]</scope>
    <source>
        <strain evidence="2 3">DSM 8605</strain>
    </source>
</reference>
<evidence type="ECO:0000313" key="3">
    <source>
        <dbReference type="Proteomes" id="UP000184447"/>
    </source>
</evidence>
<dbReference type="Gene3D" id="1.10.260.40">
    <property type="entry name" value="lambda repressor-like DNA-binding domains"/>
    <property type="match status" value="1"/>
</dbReference>
<feature type="domain" description="HTH cro/C1-type" evidence="1">
    <location>
        <begin position="7"/>
        <end position="61"/>
    </location>
</feature>
<dbReference type="Pfam" id="PF01381">
    <property type="entry name" value="HTH_3"/>
    <property type="match status" value="1"/>
</dbReference>
<dbReference type="SUPFAM" id="SSF47413">
    <property type="entry name" value="lambda repressor-like DNA-binding domains"/>
    <property type="match status" value="1"/>
</dbReference>
<sequence>MLVPNELKAARIRGGYSQKKLAQLALLGETSYSKRENGVVPFTINEVSNIAKILNLSSEEIMKIFFNEKVAFDATDKIS</sequence>
<dbReference type="SMART" id="SM00530">
    <property type="entry name" value="HTH_XRE"/>
    <property type="match status" value="1"/>
</dbReference>
<protein>
    <submittedName>
        <fullName evidence="2">DNA-binding transcriptional regulator, XRE-family HTH domain</fullName>
    </submittedName>
</protein>
<dbReference type="InterPro" id="IPR010982">
    <property type="entry name" value="Lambda_DNA-bd_dom_sf"/>
</dbReference>
<proteinExistence type="predicted"/>
<name>A0A1M5R0K4_9CLOT</name>
<dbReference type="Proteomes" id="UP000184447">
    <property type="component" value="Unassembled WGS sequence"/>
</dbReference>
<dbReference type="RefSeq" id="WP_073336468.1">
    <property type="nucleotide sequence ID" value="NZ_FQXM01000002.1"/>
</dbReference>
<dbReference type="InterPro" id="IPR001387">
    <property type="entry name" value="Cro/C1-type_HTH"/>
</dbReference>
<gene>
    <name evidence="2" type="ORF">SAMN02745207_00415</name>
</gene>
<evidence type="ECO:0000259" key="1">
    <source>
        <dbReference type="PROSITE" id="PS50943"/>
    </source>
</evidence>